<protein>
    <recommendedName>
        <fullName evidence="1">UPF0303 protein FHS16_004017</fullName>
    </recommendedName>
</protein>
<proteinExistence type="inferred from homology"/>
<gene>
    <name evidence="2" type="ORF">FHS16_004017</name>
</gene>
<evidence type="ECO:0000313" key="2">
    <source>
        <dbReference type="EMBL" id="MBB3153941.1"/>
    </source>
</evidence>
<comment type="similarity">
    <text evidence="1">Belongs to the UPF0303 family.</text>
</comment>
<evidence type="ECO:0000256" key="1">
    <source>
        <dbReference type="HAMAP-Rule" id="MF_00761"/>
    </source>
</evidence>
<comment type="caution">
    <text evidence="2">The sequence shown here is derived from an EMBL/GenBank/DDBJ whole genome shotgun (WGS) entry which is preliminary data.</text>
</comment>
<dbReference type="InterPro" id="IPR038084">
    <property type="entry name" value="PduO/GlcC-like_sf"/>
</dbReference>
<dbReference type="PANTHER" id="PTHR28255:SF1">
    <property type="entry name" value="UPF0303 PROTEIN YBR137W"/>
    <property type="match status" value="1"/>
</dbReference>
<sequence>MTMTLTIQERIQQMEQEEQELQFSMFTNDTALELGLAVVEEARKRNKRITVDITRGGHRLFLHAMEGMSPENEDWIRRKNNVANHFGTSSWRMACQLQSEGTTMEAKHGLPFVDYVGAGGAFPLHVRGEGQIGTITVSGLPDQEDHDLLIAALRRFLT</sequence>
<dbReference type="Gene3D" id="3.30.450.150">
    <property type="entry name" value="Haem-degrading domain"/>
    <property type="match status" value="1"/>
</dbReference>
<dbReference type="PIRSF" id="PIRSF008757">
    <property type="entry name" value="UCP008757"/>
    <property type="match status" value="1"/>
</dbReference>
<reference evidence="2 3" key="1">
    <citation type="submission" date="2020-08" db="EMBL/GenBank/DDBJ databases">
        <title>Genomic Encyclopedia of Type Strains, Phase III (KMG-III): the genomes of soil and plant-associated and newly described type strains.</title>
        <authorList>
            <person name="Whitman W."/>
        </authorList>
    </citation>
    <scope>NUCLEOTIDE SEQUENCE [LARGE SCALE GENOMIC DNA]</scope>
    <source>
        <strain evidence="2 3">CECT 8234</strain>
    </source>
</reference>
<organism evidence="2 3">
    <name type="scientific">Paenibacillus endophyticus</name>
    <dbReference type="NCBI Taxonomy" id="1294268"/>
    <lineage>
        <taxon>Bacteria</taxon>
        <taxon>Bacillati</taxon>
        <taxon>Bacillota</taxon>
        <taxon>Bacilli</taxon>
        <taxon>Bacillales</taxon>
        <taxon>Paenibacillaceae</taxon>
        <taxon>Paenibacillus</taxon>
    </lineage>
</organism>
<accession>A0A7W5GBL8</accession>
<name>A0A7W5GBL8_9BACL</name>
<dbReference type="InterPro" id="IPR005624">
    <property type="entry name" value="PduO/GlcC-like"/>
</dbReference>
<dbReference type="Proteomes" id="UP000518605">
    <property type="component" value="Unassembled WGS sequence"/>
</dbReference>
<dbReference type="HAMAP" id="MF_00761">
    <property type="entry name" value="UPF0303"/>
    <property type="match status" value="1"/>
</dbReference>
<dbReference type="EMBL" id="JACHXW010000013">
    <property type="protein sequence ID" value="MBB3153941.1"/>
    <property type="molecule type" value="Genomic_DNA"/>
</dbReference>
<dbReference type="SUPFAM" id="SSF143744">
    <property type="entry name" value="GlcG-like"/>
    <property type="match status" value="1"/>
</dbReference>
<dbReference type="NCBIfam" id="NF002696">
    <property type="entry name" value="PRK02487.1-5"/>
    <property type="match status" value="1"/>
</dbReference>
<dbReference type="PANTHER" id="PTHR28255">
    <property type="match status" value="1"/>
</dbReference>
<evidence type="ECO:0000313" key="3">
    <source>
        <dbReference type="Proteomes" id="UP000518605"/>
    </source>
</evidence>
<dbReference type="Pfam" id="PF03928">
    <property type="entry name" value="HbpS-like"/>
    <property type="match status" value="1"/>
</dbReference>
<dbReference type="AlphaFoldDB" id="A0A7W5GBL8"/>
<keyword evidence="3" id="KW-1185">Reference proteome</keyword>
<dbReference type="InterPro" id="IPR010371">
    <property type="entry name" value="YBR137W-like"/>
</dbReference>